<organism evidence="2 3">
    <name type="scientific">Paraphoma chrysanthemicola</name>
    <dbReference type="NCBI Taxonomy" id="798071"/>
    <lineage>
        <taxon>Eukaryota</taxon>
        <taxon>Fungi</taxon>
        <taxon>Dikarya</taxon>
        <taxon>Ascomycota</taxon>
        <taxon>Pezizomycotina</taxon>
        <taxon>Dothideomycetes</taxon>
        <taxon>Pleosporomycetidae</taxon>
        <taxon>Pleosporales</taxon>
        <taxon>Pleosporineae</taxon>
        <taxon>Phaeosphaeriaceae</taxon>
        <taxon>Paraphoma</taxon>
    </lineage>
</organism>
<dbReference type="EMBL" id="JAGMVJ010000027">
    <property type="protein sequence ID" value="KAH7070197.1"/>
    <property type="molecule type" value="Genomic_DNA"/>
</dbReference>
<dbReference type="AlphaFoldDB" id="A0A8K0QTD6"/>
<feature type="region of interest" description="Disordered" evidence="1">
    <location>
        <begin position="1"/>
        <end position="43"/>
    </location>
</feature>
<evidence type="ECO:0000256" key="1">
    <source>
        <dbReference type="SAM" id="MobiDB-lite"/>
    </source>
</evidence>
<sequence length="210" mass="22736">MEHEYFQKVSGFNLVPPDDATSEDDFVPVDDGQGDDEDDQGDSCAADQCIIGNWILDVSSMQAYLAQVLSTSSTQATISNLAVTGSSNFKVSKSFTSSMTFTNLDISYDGSASGFSFHTVIDLTGSVTGTVKLGTKDTFTWADPVSQGIVKTATTISGFGEPFELDFQVEQQYGPTTEVKYTCKQDKLQMTGHAGGKYAWAYTWVREALV</sequence>
<comment type="caution">
    <text evidence="2">The sequence shown here is derived from an EMBL/GenBank/DDBJ whole genome shotgun (WGS) entry which is preliminary data.</text>
</comment>
<keyword evidence="3" id="KW-1185">Reference proteome</keyword>
<gene>
    <name evidence="2" type="ORF">FB567DRAFT_598465</name>
</gene>
<proteinExistence type="predicted"/>
<evidence type="ECO:0000313" key="3">
    <source>
        <dbReference type="Proteomes" id="UP000813461"/>
    </source>
</evidence>
<feature type="compositionally biased region" description="Acidic residues" evidence="1">
    <location>
        <begin position="20"/>
        <end position="41"/>
    </location>
</feature>
<protein>
    <submittedName>
        <fullName evidence="2">Uncharacterized protein</fullName>
    </submittedName>
</protein>
<reference evidence="2" key="1">
    <citation type="journal article" date="2021" name="Nat. Commun.">
        <title>Genetic determinants of endophytism in the Arabidopsis root mycobiome.</title>
        <authorList>
            <person name="Mesny F."/>
            <person name="Miyauchi S."/>
            <person name="Thiergart T."/>
            <person name="Pickel B."/>
            <person name="Atanasova L."/>
            <person name="Karlsson M."/>
            <person name="Huettel B."/>
            <person name="Barry K.W."/>
            <person name="Haridas S."/>
            <person name="Chen C."/>
            <person name="Bauer D."/>
            <person name="Andreopoulos W."/>
            <person name="Pangilinan J."/>
            <person name="LaButti K."/>
            <person name="Riley R."/>
            <person name="Lipzen A."/>
            <person name="Clum A."/>
            <person name="Drula E."/>
            <person name="Henrissat B."/>
            <person name="Kohler A."/>
            <person name="Grigoriev I.V."/>
            <person name="Martin F.M."/>
            <person name="Hacquard S."/>
        </authorList>
    </citation>
    <scope>NUCLEOTIDE SEQUENCE</scope>
    <source>
        <strain evidence="2">MPI-SDFR-AT-0120</strain>
    </source>
</reference>
<name>A0A8K0QTD6_9PLEO</name>
<accession>A0A8K0QTD6</accession>
<evidence type="ECO:0000313" key="2">
    <source>
        <dbReference type="EMBL" id="KAH7070197.1"/>
    </source>
</evidence>
<dbReference type="OrthoDB" id="5310633at2759"/>
<dbReference type="Proteomes" id="UP000813461">
    <property type="component" value="Unassembled WGS sequence"/>
</dbReference>